<evidence type="ECO:0000256" key="2">
    <source>
        <dbReference type="SAM" id="MobiDB-lite"/>
    </source>
</evidence>
<dbReference type="Proteomes" id="UP000541444">
    <property type="component" value="Unassembled WGS sequence"/>
</dbReference>
<dbReference type="Pfam" id="PF00505">
    <property type="entry name" value="HMG_box"/>
    <property type="match status" value="1"/>
</dbReference>
<feature type="domain" description="HMG box" evidence="3">
    <location>
        <begin position="69"/>
        <end position="141"/>
    </location>
</feature>
<feature type="compositionally biased region" description="Basic and acidic residues" evidence="2">
    <location>
        <begin position="60"/>
        <end position="72"/>
    </location>
</feature>
<dbReference type="InterPro" id="IPR036910">
    <property type="entry name" value="HMG_box_dom_sf"/>
</dbReference>
<keyword evidence="1" id="KW-0238">DNA-binding</keyword>
<dbReference type="AlphaFoldDB" id="A0A7J7P779"/>
<keyword evidence="5" id="KW-1185">Reference proteome</keyword>
<dbReference type="PANTHER" id="PTHR46912">
    <property type="entry name" value="HIGH MOBILITY GROUP B PROTEIN 13"/>
    <property type="match status" value="1"/>
</dbReference>
<proteinExistence type="predicted"/>
<evidence type="ECO:0000313" key="5">
    <source>
        <dbReference type="Proteomes" id="UP000541444"/>
    </source>
</evidence>
<dbReference type="OrthoDB" id="1919336at2759"/>
<dbReference type="SUPFAM" id="SSF47095">
    <property type="entry name" value="HMG-box"/>
    <property type="match status" value="1"/>
</dbReference>
<accession>A0A7J7P779</accession>
<dbReference type="Gene3D" id="1.10.30.10">
    <property type="entry name" value="High mobility group box domain"/>
    <property type="match status" value="1"/>
</dbReference>
<comment type="caution">
    <text evidence="4">The sequence shown here is derived from an EMBL/GenBank/DDBJ whole genome shotgun (WGS) entry which is preliminary data.</text>
</comment>
<protein>
    <recommendedName>
        <fullName evidence="3">HMG box domain-containing protein</fullName>
    </recommendedName>
</protein>
<feature type="DNA-binding region" description="HMG box" evidence="1">
    <location>
        <begin position="69"/>
        <end position="141"/>
    </location>
</feature>
<sequence length="141" mass="16141">MPRLRILTILSAPKLKVLPALGRLELLEELYIDGIDSVKRIGPKISDDDVLDTSGSSSESKGEEIEAHGKKQEKLHLELKKLQKLKEFKPTVVKKENLDAEFKEVANKVGEKWRNLSAKEKKPYEEKYQAEREVYLQIVAK</sequence>
<dbReference type="PROSITE" id="PS50118">
    <property type="entry name" value="HMG_BOX_2"/>
    <property type="match status" value="1"/>
</dbReference>
<dbReference type="EMBL" id="JACGCM010000215">
    <property type="protein sequence ID" value="KAF6175183.1"/>
    <property type="molecule type" value="Genomic_DNA"/>
</dbReference>
<evidence type="ECO:0000256" key="1">
    <source>
        <dbReference type="PROSITE-ProRule" id="PRU00267"/>
    </source>
</evidence>
<dbReference type="InterPro" id="IPR009071">
    <property type="entry name" value="HMG_box_dom"/>
</dbReference>
<reference evidence="4 5" key="1">
    <citation type="journal article" date="2020" name="IScience">
        <title>Genome Sequencing of the Endangered Kingdonia uniflora (Circaeasteraceae, Ranunculales) Reveals Potential Mechanisms of Evolutionary Specialization.</title>
        <authorList>
            <person name="Sun Y."/>
            <person name="Deng T."/>
            <person name="Zhang A."/>
            <person name="Moore M.J."/>
            <person name="Landis J.B."/>
            <person name="Lin N."/>
            <person name="Zhang H."/>
            <person name="Zhang X."/>
            <person name="Huang J."/>
            <person name="Zhang X."/>
            <person name="Sun H."/>
            <person name="Wang H."/>
        </authorList>
    </citation>
    <scope>NUCLEOTIDE SEQUENCE [LARGE SCALE GENOMIC DNA]</scope>
    <source>
        <strain evidence="4">TB1705</strain>
        <tissue evidence="4">Leaf</tissue>
    </source>
</reference>
<dbReference type="GO" id="GO:0005634">
    <property type="term" value="C:nucleus"/>
    <property type="evidence" value="ECO:0007669"/>
    <property type="project" value="UniProtKB-UniRule"/>
</dbReference>
<dbReference type="InterPro" id="IPR044601">
    <property type="entry name" value="HMGB6/HMGB13"/>
</dbReference>
<keyword evidence="1" id="KW-0539">Nucleus</keyword>
<evidence type="ECO:0000259" key="3">
    <source>
        <dbReference type="PROSITE" id="PS50118"/>
    </source>
</evidence>
<feature type="region of interest" description="Disordered" evidence="2">
    <location>
        <begin position="42"/>
        <end position="72"/>
    </location>
</feature>
<evidence type="ECO:0000313" key="4">
    <source>
        <dbReference type="EMBL" id="KAF6175183.1"/>
    </source>
</evidence>
<dbReference type="PANTHER" id="PTHR46912:SF1">
    <property type="entry name" value="HIGH MOBILITY GROUP B PROTEIN 13"/>
    <property type="match status" value="1"/>
</dbReference>
<gene>
    <name evidence="4" type="ORF">GIB67_022864</name>
</gene>
<name>A0A7J7P779_9MAGN</name>
<organism evidence="4 5">
    <name type="scientific">Kingdonia uniflora</name>
    <dbReference type="NCBI Taxonomy" id="39325"/>
    <lineage>
        <taxon>Eukaryota</taxon>
        <taxon>Viridiplantae</taxon>
        <taxon>Streptophyta</taxon>
        <taxon>Embryophyta</taxon>
        <taxon>Tracheophyta</taxon>
        <taxon>Spermatophyta</taxon>
        <taxon>Magnoliopsida</taxon>
        <taxon>Ranunculales</taxon>
        <taxon>Circaeasteraceae</taxon>
        <taxon>Kingdonia</taxon>
    </lineage>
</organism>
<dbReference type="GO" id="GO:0003677">
    <property type="term" value="F:DNA binding"/>
    <property type="evidence" value="ECO:0007669"/>
    <property type="project" value="UniProtKB-UniRule"/>
</dbReference>